<dbReference type="InterPro" id="IPR023347">
    <property type="entry name" value="Lysozyme_dom_sf"/>
</dbReference>
<evidence type="ECO:0000313" key="4">
    <source>
        <dbReference type="EMBL" id="MDA5193178.1"/>
    </source>
</evidence>
<accession>A0A9X3TX00</accession>
<dbReference type="Gene3D" id="1.10.530.40">
    <property type="match status" value="1"/>
</dbReference>
<dbReference type="GO" id="GO:0003796">
    <property type="term" value="F:lysozyme activity"/>
    <property type="evidence" value="ECO:0007669"/>
    <property type="project" value="UniProtKB-EC"/>
</dbReference>
<dbReference type="InterPro" id="IPR023346">
    <property type="entry name" value="Lysozyme-like_dom_sf"/>
</dbReference>
<dbReference type="GO" id="GO:0031640">
    <property type="term" value="P:killing of cells of another organism"/>
    <property type="evidence" value="ECO:0007669"/>
    <property type="project" value="UniProtKB-KW"/>
</dbReference>
<evidence type="ECO:0000256" key="2">
    <source>
        <dbReference type="ARBA" id="ARBA00022638"/>
    </source>
</evidence>
<dbReference type="RefSeq" id="WP_274942872.1">
    <property type="nucleotide sequence ID" value="NZ_JANWOI010000001.1"/>
</dbReference>
<reference evidence="4" key="1">
    <citation type="submission" date="2022-08" db="EMBL/GenBank/DDBJ databases">
        <authorList>
            <person name="Vandamme P."/>
            <person name="Hettiarachchi A."/>
            <person name="Peeters C."/>
            <person name="Cnockaert M."/>
            <person name="Carlier A."/>
        </authorList>
    </citation>
    <scope>NUCLEOTIDE SEQUENCE</scope>
    <source>
        <strain evidence="4">LMG 31809</strain>
    </source>
</reference>
<keyword evidence="1" id="KW-0929">Antimicrobial</keyword>
<dbReference type="GO" id="GO:0042742">
    <property type="term" value="P:defense response to bacterium"/>
    <property type="evidence" value="ECO:0007669"/>
    <property type="project" value="UniProtKB-KW"/>
</dbReference>
<dbReference type="AlphaFoldDB" id="A0A9X3TX00"/>
<protein>
    <submittedName>
        <fullName evidence="4">Pesticin C-terminus-like muramidase</fullName>
        <ecNumber evidence="4">3.2.1.17</ecNumber>
    </submittedName>
</protein>
<keyword evidence="2" id="KW-0081">Bacteriolytic enzyme</keyword>
<dbReference type="CDD" id="cd16902">
    <property type="entry name" value="pesticin_lyz"/>
    <property type="match status" value="1"/>
</dbReference>
<gene>
    <name evidence="4" type="ORF">NYP16_04305</name>
</gene>
<organism evidence="4 5">
    <name type="scientific">Govanella unica</name>
    <dbReference type="NCBI Taxonomy" id="2975056"/>
    <lineage>
        <taxon>Bacteria</taxon>
        <taxon>Pseudomonadati</taxon>
        <taxon>Pseudomonadota</taxon>
        <taxon>Alphaproteobacteria</taxon>
        <taxon>Emcibacterales</taxon>
        <taxon>Govanellaceae</taxon>
        <taxon>Govanella</taxon>
    </lineage>
</organism>
<proteinExistence type="predicted"/>
<keyword evidence="4" id="KW-0378">Hydrolase</keyword>
<dbReference type="EC" id="3.2.1.17" evidence="4"/>
<name>A0A9X3TX00_9PROT</name>
<evidence type="ECO:0000256" key="1">
    <source>
        <dbReference type="ARBA" id="ARBA00022529"/>
    </source>
</evidence>
<keyword evidence="4" id="KW-0326">Glycosidase</keyword>
<dbReference type="Proteomes" id="UP001141619">
    <property type="component" value="Unassembled WGS sequence"/>
</dbReference>
<dbReference type="SUPFAM" id="SSF53955">
    <property type="entry name" value="Lysozyme-like"/>
    <property type="match status" value="1"/>
</dbReference>
<reference evidence="4" key="2">
    <citation type="journal article" date="2023" name="Syst. Appl. Microbiol.">
        <title>Govania unica gen. nov., sp. nov., a rare biosphere bacterium that represents a novel family in the class Alphaproteobacteria.</title>
        <authorList>
            <person name="Vandamme P."/>
            <person name="Peeters C."/>
            <person name="Hettiarachchi A."/>
            <person name="Cnockaert M."/>
            <person name="Carlier A."/>
        </authorList>
    </citation>
    <scope>NUCLEOTIDE SEQUENCE</scope>
    <source>
        <strain evidence="4">LMG 31809</strain>
    </source>
</reference>
<evidence type="ECO:0000313" key="5">
    <source>
        <dbReference type="Proteomes" id="UP001141619"/>
    </source>
</evidence>
<keyword evidence="5" id="KW-1185">Reference proteome</keyword>
<dbReference type="EMBL" id="JANWOI010000001">
    <property type="protein sequence ID" value="MDA5193178.1"/>
    <property type="molecule type" value="Genomic_DNA"/>
</dbReference>
<sequence length="193" mass="21402">MTKMSTIDWDFIANHEGKSLTTGYVPNVGTSKSGVTIATGVDLGQRNHSEIVKWNLTPDLTEKLRSYCGMCGNEAVALLKSKPLTVTAEEADALDKAAAEEIFGVLQRNFDVATHQGAFDALPRAVRTVLASLAYQYGPNLQRRTPKFWHVATEKNWPGVIHELENFGDAYSKRRQDEARYLKAALDKNFDVA</sequence>
<evidence type="ECO:0000259" key="3">
    <source>
        <dbReference type="Pfam" id="PF16754"/>
    </source>
</evidence>
<feature type="domain" description="Pesticin C-terminal" evidence="3">
    <location>
        <begin position="7"/>
        <end position="157"/>
    </location>
</feature>
<dbReference type="Pfam" id="PF16754">
    <property type="entry name" value="Pesticin"/>
    <property type="match status" value="1"/>
</dbReference>
<dbReference type="InterPro" id="IPR031922">
    <property type="entry name" value="Pesticin_C"/>
</dbReference>
<comment type="caution">
    <text evidence="4">The sequence shown here is derived from an EMBL/GenBank/DDBJ whole genome shotgun (WGS) entry which is preliminary data.</text>
</comment>